<name>A0A8H5FSX1_9AGAR</name>
<organism evidence="4 5">
    <name type="scientific">Leucocoprinus leucothites</name>
    <dbReference type="NCBI Taxonomy" id="201217"/>
    <lineage>
        <taxon>Eukaryota</taxon>
        <taxon>Fungi</taxon>
        <taxon>Dikarya</taxon>
        <taxon>Basidiomycota</taxon>
        <taxon>Agaricomycotina</taxon>
        <taxon>Agaricomycetes</taxon>
        <taxon>Agaricomycetidae</taxon>
        <taxon>Agaricales</taxon>
        <taxon>Agaricineae</taxon>
        <taxon>Agaricaceae</taxon>
        <taxon>Leucocoprinus</taxon>
    </lineage>
</organism>
<dbReference type="SUPFAM" id="SSF52540">
    <property type="entry name" value="P-loop containing nucleoside triphosphate hydrolases"/>
    <property type="match status" value="1"/>
</dbReference>
<dbReference type="PANTHER" id="PTHR10039">
    <property type="entry name" value="AMELOGENIN"/>
    <property type="match status" value="1"/>
</dbReference>
<keyword evidence="5" id="KW-1185">Reference proteome</keyword>
<feature type="region of interest" description="Disordered" evidence="2">
    <location>
        <begin position="1"/>
        <end position="48"/>
    </location>
</feature>
<dbReference type="Pfam" id="PF24883">
    <property type="entry name" value="NPHP3_N"/>
    <property type="match status" value="1"/>
</dbReference>
<evidence type="ECO:0000256" key="2">
    <source>
        <dbReference type="SAM" id="MobiDB-lite"/>
    </source>
</evidence>
<accession>A0A8H5FSX1</accession>
<reference evidence="4 5" key="1">
    <citation type="journal article" date="2020" name="ISME J.">
        <title>Uncovering the hidden diversity of litter-decomposition mechanisms in mushroom-forming fungi.</title>
        <authorList>
            <person name="Floudas D."/>
            <person name="Bentzer J."/>
            <person name="Ahren D."/>
            <person name="Johansson T."/>
            <person name="Persson P."/>
            <person name="Tunlid A."/>
        </authorList>
    </citation>
    <scope>NUCLEOTIDE SEQUENCE [LARGE SCALE GENOMIC DNA]</scope>
    <source>
        <strain evidence="4 5">CBS 146.42</strain>
    </source>
</reference>
<evidence type="ECO:0000313" key="5">
    <source>
        <dbReference type="Proteomes" id="UP000559027"/>
    </source>
</evidence>
<sequence>MSHPDPGSRTSISSSRFVGDSSWSAPDRQARSIQEDSIGRNRTIYHPNTSTTTSILTQEGRPLGFEAHARTSDGHSQTGTDNMEGKGLGIDLTSSTSSSVVQNTSFFSGAHRFTVNNPIMVANGRLDIEREMLKLLEKKAMVDGTYNSAARYYTAPQCHPATRITLRERLIKWLLDMDREESLFWLYGPAGVGKSAISQNIMEYCTQQGIPGAGLFLSRANKRDDPNRIVPSFAHQLALAYPVYRRHISNVLSADSTILEKCLPLQFQKLIDEPADALRIDASNPTPHPILLLLDGLDECNIQEAQREFIKMLVSFASTCKVRRLPFVCIVTSRPEWQVLSTFDALGPTSGRVWHEELPMDTPEARRDVSTVLQDGFEHIKSKHSDAYSAGVEWPSLTDLQAIKHAASGNMLLASLVVAYVDDDDPTTKLELCLKSLQGKLTSDERNPFEPLTALYRGLVLSIPPTLLRTALLILYFQLLVDEDPGTYPYTDRIPAQATANFLFVEQIAFYGSLRRLRSVLSIPLPAYASLQKLVFSHTTFADYVKVVVQEGHFGLHEVDALTEIRTACIKWHHILVDRGTSEDISDVAPWAGTTSAYRIRTFLRPLLFKLWHGLPHLGNFGKLQDELEHFPFKDWPRKFIWSHRNNNLMRLARDLVANGTRSSTTSCIVRTEPLWPTDYQLIDKYAALFGQWTSEVKPLDWDSYSPSTRNDDVTLYFCSVEDPFDDGDAFDIFREIDWCPTLAYFLLGHNQNTVLVITRPTYGIDRDVYWKEAFEKIKTSHSISSTAANPCPPEKPLLCSHFYSKLNSLCSSEGGRKPYRIQSSFDLSCNIVSFIADPWHTHPHSRLKTVADILSFTTNPTEIIRLLYHHVLGDVPHEISRVAHQVLAFLVEAATGSVAVKVDDEVRTHFTRQLVCYGSMFEVVVVTENVELTVEY</sequence>
<dbReference type="OrthoDB" id="194358at2759"/>
<comment type="caution">
    <text evidence="4">The sequence shown here is derived from an EMBL/GenBank/DDBJ whole genome shotgun (WGS) entry which is preliminary data.</text>
</comment>
<feature type="domain" description="Nephrocystin 3-like N-terminal" evidence="3">
    <location>
        <begin position="169"/>
        <end position="334"/>
    </location>
</feature>
<dbReference type="Gene3D" id="3.40.50.300">
    <property type="entry name" value="P-loop containing nucleotide triphosphate hydrolases"/>
    <property type="match status" value="1"/>
</dbReference>
<gene>
    <name evidence="4" type="ORF">D9756_010147</name>
</gene>
<feature type="compositionally biased region" description="Basic and acidic residues" evidence="2">
    <location>
        <begin position="28"/>
        <end position="39"/>
    </location>
</feature>
<dbReference type="InterPro" id="IPR027417">
    <property type="entry name" value="P-loop_NTPase"/>
</dbReference>
<keyword evidence="1" id="KW-0677">Repeat</keyword>
<evidence type="ECO:0000256" key="1">
    <source>
        <dbReference type="ARBA" id="ARBA00022737"/>
    </source>
</evidence>
<dbReference type="Proteomes" id="UP000559027">
    <property type="component" value="Unassembled WGS sequence"/>
</dbReference>
<dbReference type="AlphaFoldDB" id="A0A8H5FSX1"/>
<feature type="compositionally biased region" description="Polar residues" evidence="2">
    <location>
        <begin position="8"/>
        <end position="24"/>
    </location>
</feature>
<proteinExistence type="predicted"/>
<dbReference type="EMBL" id="JAACJO010000022">
    <property type="protein sequence ID" value="KAF5347966.1"/>
    <property type="molecule type" value="Genomic_DNA"/>
</dbReference>
<protein>
    <recommendedName>
        <fullName evidence="3">Nephrocystin 3-like N-terminal domain-containing protein</fullName>
    </recommendedName>
</protein>
<feature type="region of interest" description="Disordered" evidence="2">
    <location>
        <begin position="68"/>
        <end position="88"/>
    </location>
</feature>
<evidence type="ECO:0000259" key="3">
    <source>
        <dbReference type="Pfam" id="PF24883"/>
    </source>
</evidence>
<evidence type="ECO:0000313" key="4">
    <source>
        <dbReference type="EMBL" id="KAF5347966.1"/>
    </source>
</evidence>
<dbReference type="InterPro" id="IPR056884">
    <property type="entry name" value="NPHP3-like_N"/>
</dbReference>